<dbReference type="SUPFAM" id="SSF46689">
    <property type="entry name" value="Homeodomain-like"/>
    <property type="match status" value="1"/>
</dbReference>
<dbReference type="EMBL" id="JAJUBB010000007">
    <property type="protein sequence ID" value="MDD1781805.1"/>
    <property type="molecule type" value="Genomic_DNA"/>
</dbReference>
<evidence type="ECO:0000256" key="2">
    <source>
        <dbReference type="ARBA" id="ARBA00023125"/>
    </source>
</evidence>
<dbReference type="Pfam" id="PF12833">
    <property type="entry name" value="HTH_18"/>
    <property type="match status" value="1"/>
</dbReference>
<dbReference type="Gene3D" id="1.10.10.60">
    <property type="entry name" value="Homeodomain-like"/>
    <property type="match status" value="1"/>
</dbReference>
<accession>A0ABT5QLF0</accession>
<dbReference type="Pfam" id="PF12625">
    <property type="entry name" value="Arabinose_bd"/>
    <property type="match status" value="1"/>
</dbReference>
<evidence type="ECO:0000259" key="4">
    <source>
        <dbReference type="PROSITE" id="PS01124"/>
    </source>
</evidence>
<organism evidence="5 6">
    <name type="scientific">Enterovibrio qingdaonensis</name>
    <dbReference type="NCBI Taxonomy" id="2899818"/>
    <lineage>
        <taxon>Bacteria</taxon>
        <taxon>Pseudomonadati</taxon>
        <taxon>Pseudomonadota</taxon>
        <taxon>Gammaproteobacteria</taxon>
        <taxon>Vibrionales</taxon>
        <taxon>Vibrionaceae</taxon>
        <taxon>Enterovibrio</taxon>
    </lineage>
</organism>
<sequence>MITIEKSYPVLPSYWYRALSPDTGLVESNTLSQNTKVSFREMEAIIASTFEKSGTFSPLFEAANNLELLDIGPVALAFHSAPTLNVAIETLANGFSLINPMLRLHLAIQDNGDAELWFLDHEDFSTQEKISAISQVYYFALVIRFIREALNHSKYRFKLGLMQYQVSDKAILELAKLSGCDISNGHPLRRLFLPKALLDSPCRHANASLFQATRPLVENELMAMRNNLISQQVMAEMPNLVLEDLSLPTMANLLNMSERSLSRKLAAEGASFKQLQDRFKKEKALQLLQSGQLSVTSVAFELGYSDLSAFSRAFRRWTGLAPTSMIPT</sequence>
<dbReference type="RefSeq" id="WP_274142328.1">
    <property type="nucleotide sequence ID" value="NZ_JAJUBB010000007.1"/>
</dbReference>
<dbReference type="InterPro" id="IPR018060">
    <property type="entry name" value="HTH_AraC"/>
</dbReference>
<evidence type="ECO:0000256" key="1">
    <source>
        <dbReference type="ARBA" id="ARBA00023015"/>
    </source>
</evidence>
<evidence type="ECO:0000313" key="6">
    <source>
        <dbReference type="Proteomes" id="UP001149821"/>
    </source>
</evidence>
<dbReference type="PROSITE" id="PS01124">
    <property type="entry name" value="HTH_ARAC_FAMILY_2"/>
    <property type="match status" value="1"/>
</dbReference>
<feature type="domain" description="HTH araC/xylS-type" evidence="4">
    <location>
        <begin position="231"/>
        <end position="328"/>
    </location>
</feature>
<name>A0ABT5QLF0_9GAMM</name>
<dbReference type="PANTHER" id="PTHR47894">
    <property type="entry name" value="HTH-TYPE TRANSCRIPTIONAL REGULATOR GADX"/>
    <property type="match status" value="1"/>
</dbReference>
<keyword evidence="3" id="KW-0804">Transcription</keyword>
<dbReference type="InterPro" id="IPR032687">
    <property type="entry name" value="AraC-type_N"/>
</dbReference>
<protein>
    <submittedName>
        <fullName evidence="5">AraC family transcriptional regulator</fullName>
    </submittedName>
</protein>
<dbReference type="InterPro" id="IPR009057">
    <property type="entry name" value="Homeodomain-like_sf"/>
</dbReference>
<reference evidence="5" key="1">
    <citation type="submission" date="2021-12" db="EMBL/GenBank/DDBJ databases">
        <title>Enterovibrio ZSDZ35 sp. nov. and Enterovibrio ZSDZ42 sp. nov., isolated from coastal seawater in Qingdao.</title>
        <authorList>
            <person name="Zhang P."/>
        </authorList>
    </citation>
    <scope>NUCLEOTIDE SEQUENCE</scope>
    <source>
        <strain evidence="5">ZSDZ35</strain>
    </source>
</reference>
<gene>
    <name evidence="5" type="ORF">LRP49_11445</name>
</gene>
<dbReference type="PANTHER" id="PTHR47894:SF1">
    <property type="entry name" value="HTH-TYPE TRANSCRIPTIONAL REGULATOR VQSM"/>
    <property type="match status" value="1"/>
</dbReference>
<dbReference type="SMART" id="SM00342">
    <property type="entry name" value="HTH_ARAC"/>
    <property type="match status" value="1"/>
</dbReference>
<evidence type="ECO:0000313" key="5">
    <source>
        <dbReference type="EMBL" id="MDD1781805.1"/>
    </source>
</evidence>
<keyword evidence="1" id="KW-0805">Transcription regulation</keyword>
<proteinExistence type="predicted"/>
<keyword evidence="2" id="KW-0238">DNA-binding</keyword>
<keyword evidence="6" id="KW-1185">Reference proteome</keyword>
<dbReference type="Proteomes" id="UP001149821">
    <property type="component" value="Unassembled WGS sequence"/>
</dbReference>
<comment type="caution">
    <text evidence="5">The sequence shown here is derived from an EMBL/GenBank/DDBJ whole genome shotgun (WGS) entry which is preliminary data.</text>
</comment>
<evidence type="ECO:0000256" key="3">
    <source>
        <dbReference type="ARBA" id="ARBA00023163"/>
    </source>
</evidence>